<evidence type="ECO:0000313" key="5">
    <source>
        <dbReference type="Proteomes" id="UP000436088"/>
    </source>
</evidence>
<dbReference type="EMBL" id="VEPZ02000996">
    <property type="protein sequence ID" value="KAE8703903.1"/>
    <property type="molecule type" value="Genomic_DNA"/>
</dbReference>
<evidence type="ECO:0000256" key="1">
    <source>
        <dbReference type="ARBA" id="ARBA00001933"/>
    </source>
</evidence>
<name>A0A6A3AJ76_HIBSY</name>
<evidence type="ECO:0000313" key="4">
    <source>
        <dbReference type="EMBL" id="KAE8703903.1"/>
    </source>
</evidence>
<comment type="cofactor">
    <cofactor evidence="1 3">
        <name>pyridoxal 5'-phosphate</name>
        <dbReference type="ChEBI" id="CHEBI:597326"/>
    </cofactor>
</comment>
<proteinExistence type="inferred from homology"/>
<dbReference type="GO" id="GO:0019346">
    <property type="term" value="P:transsulfuration"/>
    <property type="evidence" value="ECO:0007669"/>
    <property type="project" value="InterPro"/>
</dbReference>
<sequence length="272" mass="30170">MKATKDGTLVNMIDWWDKHWEYVISKTCPFVNMEAHSVDLIKFNVSGVETNGVVECDGVLFKTALEVIKKQKRAAGDDVFLAKKSMFQTLAATASPARDNDPAAALASLRREFGELGGVIMSIDSSATFTVMELDTMRRMFTDELGLDRDFFIYSRHFNPTILNLSRQLAALEGTEAAYCTASGWAVYLNDDRTGVSTISIRKLSLQLRRDDGQIRRLKCRLGPQSLLRPLAKTGHFHDGRRCLIGGQRAFGSGEGVLVSLETHAFLMVALV</sequence>
<keyword evidence="2 3" id="KW-0663">Pyridoxal phosphate</keyword>
<reference evidence="4" key="1">
    <citation type="submission" date="2019-09" db="EMBL/GenBank/DDBJ databases">
        <title>Draft genome information of white flower Hibiscus syriacus.</title>
        <authorList>
            <person name="Kim Y.-M."/>
        </authorList>
    </citation>
    <scope>NUCLEOTIDE SEQUENCE [LARGE SCALE GENOMIC DNA]</scope>
    <source>
        <strain evidence="4">YM2019G1</strain>
    </source>
</reference>
<protein>
    <submittedName>
        <fullName evidence="4">Cytochrome P450</fullName>
    </submittedName>
</protein>
<keyword evidence="5" id="KW-1185">Reference proteome</keyword>
<gene>
    <name evidence="4" type="ORF">F3Y22_tig00110462pilonHSYRG00310</name>
</gene>
<dbReference type="InterPro" id="IPR015421">
    <property type="entry name" value="PyrdxlP-dep_Trfase_major"/>
</dbReference>
<evidence type="ECO:0000256" key="3">
    <source>
        <dbReference type="RuleBase" id="RU362118"/>
    </source>
</evidence>
<dbReference type="AlphaFoldDB" id="A0A6A3AJ76"/>
<accession>A0A6A3AJ76</accession>
<comment type="caution">
    <text evidence="4">The sequence shown here is derived from an EMBL/GenBank/DDBJ whole genome shotgun (WGS) entry which is preliminary data.</text>
</comment>
<dbReference type="Pfam" id="PF01053">
    <property type="entry name" value="Cys_Met_Meta_PP"/>
    <property type="match status" value="1"/>
</dbReference>
<organism evidence="4 5">
    <name type="scientific">Hibiscus syriacus</name>
    <name type="common">Rose of Sharon</name>
    <dbReference type="NCBI Taxonomy" id="106335"/>
    <lineage>
        <taxon>Eukaryota</taxon>
        <taxon>Viridiplantae</taxon>
        <taxon>Streptophyta</taxon>
        <taxon>Embryophyta</taxon>
        <taxon>Tracheophyta</taxon>
        <taxon>Spermatophyta</taxon>
        <taxon>Magnoliopsida</taxon>
        <taxon>eudicotyledons</taxon>
        <taxon>Gunneridae</taxon>
        <taxon>Pentapetalae</taxon>
        <taxon>rosids</taxon>
        <taxon>malvids</taxon>
        <taxon>Malvales</taxon>
        <taxon>Malvaceae</taxon>
        <taxon>Malvoideae</taxon>
        <taxon>Hibiscus</taxon>
    </lineage>
</organism>
<dbReference type="InterPro" id="IPR015424">
    <property type="entry name" value="PyrdxlP-dep_Trfase"/>
</dbReference>
<dbReference type="SUPFAM" id="SSF53383">
    <property type="entry name" value="PLP-dependent transferases"/>
    <property type="match status" value="1"/>
</dbReference>
<dbReference type="Gene3D" id="3.40.640.10">
    <property type="entry name" value="Type I PLP-dependent aspartate aminotransferase-like (Major domain)"/>
    <property type="match status" value="1"/>
</dbReference>
<dbReference type="Proteomes" id="UP000436088">
    <property type="component" value="Unassembled WGS sequence"/>
</dbReference>
<dbReference type="InterPro" id="IPR000277">
    <property type="entry name" value="Cys/Met-Metab_PyrdxlP-dep_enz"/>
</dbReference>
<evidence type="ECO:0000256" key="2">
    <source>
        <dbReference type="ARBA" id="ARBA00022898"/>
    </source>
</evidence>
<comment type="similarity">
    <text evidence="3">Belongs to the trans-sulfuration enzymes family.</text>
</comment>
<dbReference type="GO" id="GO:0030170">
    <property type="term" value="F:pyridoxal phosphate binding"/>
    <property type="evidence" value="ECO:0007669"/>
    <property type="project" value="InterPro"/>
</dbReference>